<keyword evidence="12" id="KW-1185">Reference proteome</keyword>
<keyword evidence="7 8" id="KW-0464">Manganese</keyword>
<evidence type="ECO:0000313" key="12">
    <source>
        <dbReference type="Proteomes" id="UP000315295"/>
    </source>
</evidence>
<keyword evidence="4 9" id="KW-0964">Secreted</keyword>
<evidence type="ECO:0000256" key="1">
    <source>
        <dbReference type="ARBA" id="ARBA00004271"/>
    </source>
</evidence>
<keyword evidence="3 9" id="KW-0052">Apoplast</keyword>
<keyword evidence="6" id="KW-0325">Glycoprotein</keyword>
<feature type="domain" description="Cupin type-1" evidence="10">
    <location>
        <begin position="3"/>
        <end position="69"/>
    </location>
</feature>
<evidence type="ECO:0000256" key="2">
    <source>
        <dbReference type="ARBA" id="ARBA00007456"/>
    </source>
</evidence>
<evidence type="ECO:0000256" key="7">
    <source>
        <dbReference type="ARBA" id="ARBA00023211"/>
    </source>
</evidence>
<evidence type="ECO:0000256" key="6">
    <source>
        <dbReference type="ARBA" id="ARBA00023180"/>
    </source>
</evidence>
<comment type="subcellular location">
    <subcellularLocation>
        <location evidence="1 9">Secreted</location>
        <location evidence="1 9">Extracellular space</location>
        <location evidence="1 9">Apoplast</location>
    </subcellularLocation>
</comment>
<name>A0A540KPW9_MALBA</name>
<dbReference type="GO" id="GO:0030145">
    <property type="term" value="F:manganese ion binding"/>
    <property type="evidence" value="ECO:0007669"/>
    <property type="project" value="UniProtKB-UniRule"/>
</dbReference>
<dbReference type="Gene3D" id="2.60.120.10">
    <property type="entry name" value="Jelly Rolls"/>
    <property type="match status" value="1"/>
</dbReference>
<organism evidence="11 12">
    <name type="scientific">Malus baccata</name>
    <name type="common">Siberian crab apple</name>
    <name type="synonym">Pyrus baccata</name>
    <dbReference type="NCBI Taxonomy" id="106549"/>
    <lineage>
        <taxon>Eukaryota</taxon>
        <taxon>Viridiplantae</taxon>
        <taxon>Streptophyta</taxon>
        <taxon>Embryophyta</taxon>
        <taxon>Tracheophyta</taxon>
        <taxon>Spermatophyta</taxon>
        <taxon>Magnoliopsida</taxon>
        <taxon>eudicotyledons</taxon>
        <taxon>Gunneridae</taxon>
        <taxon>Pentapetalae</taxon>
        <taxon>rosids</taxon>
        <taxon>fabids</taxon>
        <taxon>Rosales</taxon>
        <taxon>Rosaceae</taxon>
        <taxon>Amygdaloideae</taxon>
        <taxon>Maleae</taxon>
        <taxon>Malus</taxon>
    </lineage>
</organism>
<keyword evidence="5 8" id="KW-0479">Metal-binding</keyword>
<proteinExistence type="inferred from homology"/>
<evidence type="ECO:0000259" key="10">
    <source>
        <dbReference type="Pfam" id="PF00190"/>
    </source>
</evidence>
<evidence type="ECO:0000256" key="3">
    <source>
        <dbReference type="ARBA" id="ARBA00022523"/>
    </source>
</evidence>
<evidence type="ECO:0000256" key="5">
    <source>
        <dbReference type="ARBA" id="ARBA00022723"/>
    </source>
</evidence>
<dbReference type="EMBL" id="VIEB01001056">
    <property type="protein sequence ID" value="TQD76052.1"/>
    <property type="molecule type" value="Genomic_DNA"/>
</dbReference>
<accession>A0A540KPW9</accession>
<evidence type="ECO:0000256" key="8">
    <source>
        <dbReference type="PIRSR" id="PIRSR601929-2"/>
    </source>
</evidence>
<comment type="similarity">
    <text evidence="2 9">Belongs to the germin family.</text>
</comment>
<feature type="binding site" evidence="8">
    <location>
        <position position="18"/>
    </location>
    <ligand>
        <name>Mn(2+)</name>
        <dbReference type="ChEBI" id="CHEBI:29035"/>
    </ligand>
</feature>
<evidence type="ECO:0000313" key="11">
    <source>
        <dbReference type="EMBL" id="TQD76052.1"/>
    </source>
</evidence>
<evidence type="ECO:0000256" key="9">
    <source>
        <dbReference type="RuleBase" id="RU366015"/>
    </source>
</evidence>
<dbReference type="Proteomes" id="UP000315295">
    <property type="component" value="Unassembled WGS sequence"/>
</dbReference>
<evidence type="ECO:0000256" key="4">
    <source>
        <dbReference type="ARBA" id="ARBA00022525"/>
    </source>
</evidence>
<protein>
    <recommendedName>
        <fullName evidence="9">Germin-like protein</fullName>
    </recommendedName>
</protein>
<dbReference type="Pfam" id="PF00190">
    <property type="entry name" value="Cupin_1"/>
    <property type="match status" value="1"/>
</dbReference>
<comment type="caution">
    <text evidence="11">The sequence shown here is derived from an EMBL/GenBank/DDBJ whole genome shotgun (WGS) entry which is preliminary data.</text>
</comment>
<dbReference type="SUPFAM" id="SSF51182">
    <property type="entry name" value="RmlC-like cupins"/>
    <property type="match status" value="1"/>
</dbReference>
<dbReference type="STRING" id="106549.A0A540KPW9"/>
<dbReference type="InterPro" id="IPR006045">
    <property type="entry name" value="Cupin_1"/>
</dbReference>
<sequence>MQILQTGDLFVFPKGLAHFQYNADTENPALAISTFGSANAGTVSFPSTLFATGIEDNVLAVSFKTDMSTIQKLKVGLAPKP</sequence>
<gene>
    <name evidence="11" type="ORF">C1H46_038421</name>
</gene>
<dbReference type="PRINTS" id="PR00325">
    <property type="entry name" value="GERMIN"/>
</dbReference>
<reference evidence="11 12" key="1">
    <citation type="journal article" date="2019" name="G3 (Bethesda)">
        <title>Sequencing of a Wild Apple (Malus baccata) Genome Unravels the Differences Between Cultivated and Wild Apple Species Regarding Disease Resistance and Cold Tolerance.</title>
        <authorList>
            <person name="Chen X."/>
        </authorList>
    </citation>
    <scope>NUCLEOTIDE SEQUENCE [LARGE SCALE GENOMIC DNA]</scope>
    <source>
        <strain evidence="12">cv. Shandingzi</strain>
        <tissue evidence="11">Leaves</tissue>
    </source>
</reference>
<dbReference type="AlphaFoldDB" id="A0A540KPW9"/>
<dbReference type="InterPro" id="IPR011051">
    <property type="entry name" value="RmlC_Cupin_sf"/>
</dbReference>
<dbReference type="PANTHER" id="PTHR31238">
    <property type="entry name" value="GERMIN-LIKE PROTEIN SUBFAMILY 3 MEMBER 3"/>
    <property type="match status" value="1"/>
</dbReference>
<dbReference type="InterPro" id="IPR014710">
    <property type="entry name" value="RmlC-like_jellyroll"/>
</dbReference>
<dbReference type="InterPro" id="IPR001929">
    <property type="entry name" value="Germin"/>
</dbReference>
<dbReference type="GO" id="GO:0048046">
    <property type="term" value="C:apoplast"/>
    <property type="evidence" value="ECO:0007669"/>
    <property type="project" value="UniProtKB-SubCell"/>
</dbReference>